<feature type="domain" description="BHLH" evidence="3">
    <location>
        <begin position="131"/>
        <end position="192"/>
    </location>
</feature>
<dbReference type="GO" id="GO:0046983">
    <property type="term" value="F:protein dimerization activity"/>
    <property type="evidence" value="ECO:0007669"/>
    <property type="project" value="InterPro"/>
</dbReference>
<dbReference type="PROSITE" id="PS50888">
    <property type="entry name" value="BHLH"/>
    <property type="match status" value="1"/>
</dbReference>
<dbReference type="Gene3D" id="4.10.280.10">
    <property type="entry name" value="Helix-loop-helix DNA-binding domain"/>
    <property type="match status" value="1"/>
</dbReference>
<keyword evidence="1" id="KW-0175">Coiled coil</keyword>
<feature type="coiled-coil region" evidence="1">
    <location>
        <begin position="182"/>
        <end position="209"/>
    </location>
</feature>
<proteinExistence type="predicted"/>
<reference evidence="4 5" key="1">
    <citation type="submission" date="2016-10" db="EMBL/GenBank/DDBJ databases">
        <title>Genome sequence of the ascomycete fungus Penicillium subrubescens.</title>
        <authorList>
            <person name="De Vries R.P."/>
            <person name="Peng M."/>
            <person name="Dilokpimol A."/>
            <person name="Hilden K."/>
            <person name="Makela M.R."/>
            <person name="Grigoriev I."/>
            <person name="Riley R."/>
            <person name="Granchi Z."/>
        </authorList>
    </citation>
    <scope>NUCLEOTIDE SEQUENCE [LARGE SCALE GENOMIC DNA]</scope>
    <source>
        <strain evidence="4 5">CBS 132785</strain>
    </source>
</reference>
<dbReference type="InterPro" id="IPR011598">
    <property type="entry name" value="bHLH_dom"/>
</dbReference>
<dbReference type="Proteomes" id="UP000186955">
    <property type="component" value="Unassembled WGS sequence"/>
</dbReference>
<comment type="caution">
    <text evidence="4">The sequence shown here is derived from an EMBL/GenBank/DDBJ whole genome shotgun (WGS) entry which is preliminary data.</text>
</comment>
<evidence type="ECO:0000259" key="3">
    <source>
        <dbReference type="PROSITE" id="PS50888"/>
    </source>
</evidence>
<evidence type="ECO:0000313" key="5">
    <source>
        <dbReference type="Proteomes" id="UP000186955"/>
    </source>
</evidence>
<evidence type="ECO:0000256" key="1">
    <source>
        <dbReference type="SAM" id="Coils"/>
    </source>
</evidence>
<accession>A0A1Q5UQH3</accession>
<evidence type="ECO:0000313" key="4">
    <source>
        <dbReference type="EMBL" id="OKP14723.1"/>
    </source>
</evidence>
<sequence>MQHLNHHLLLRPGLVEEQSSFIESDYLGTCGSYESMPYDNQGLLSDELQTCVPGLNLLNEVFPCLWNQDMTHDEGAVISKHELYSSTSLPNIEAPELSDRSISISAPPSEEQRNLDTEPKSDINHKQITPRQKIAHSQSERRYRQNLDAKFLQLEDVVNQSHNEKTKPGSRTSKRSQRVQLLEMARLHILELQKEVTSLKRKLHVLREATMPETCRFTIEDELIGVQGF</sequence>
<keyword evidence="5" id="KW-1185">Reference proteome</keyword>
<dbReference type="InterPro" id="IPR036638">
    <property type="entry name" value="HLH_DNA-bd_sf"/>
</dbReference>
<feature type="region of interest" description="Disordered" evidence="2">
    <location>
        <begin position="91"/>
        <end position="140"/>
    </location>
</feature>
<evidence type="ECO:0000256" key="2">
    <source>
        <dbReference type="SAM" id="MobiDB-lite"/>
    </source>
</evidence>
<dbReference type="AlphaFoldDB" id="A0A1Q5UQH3"/>
<gene>
    <name evidence="4" type="ORF">PENSUB_11481</name>
</gene>
<dbReference type="Pfam" id="PF00010">
    <property type="entry name" value="HLH"/>
    <property type="match status" value="1"/>
</dbReference>
<feature type="compositionally biased region" description="Basic and acidic residues" evidence="2">
    <location>
        <begin position="110"/>
        <end position="125"/>
    </location>
</feature>
<dbReference type="SUPFAM" id="SSF47459">
    <property type="entry name" value="HLH, helix-loop-helix DNA-binding domain"/>
    <property type="match status" value="1"/>
</dbReference>
<name>A0A1Q5UQH3_9EURO</name>
<dbReference type="EMBL" id="MNBE01000071">
    <property type="protein sequence ID" value="OKP14723.1"/>
    <property type="molecule type" value="Genomic_DNA"/>
</dbReference>
<protein>
    <recommendedName>
        <fullName evidence="3">BHLH domain-containing protein</fullName>
    </recommendedName>
</protein>
<organism evidence="4 5">
    <name type="scientific">Penicillium subrubescens</name>
    <dbReference type="NCBI Taxonomy" id="1316194"/>
    <lineage>
        <taxon>Eukaryota</taxon>
        <taxon>Fungi</taxon>
        <taxon>Dikarya</taxon>
        <taxon>Ascomycota</taxon>
        <taxon>Pezizomycotina</taxon>
        <taxon>Eurotiomycetes</taxon>
        <taxon>Eurotiomycetidae</taxon>
        <taxon>Eurotiales</taxon>
        <taxon>Aspergillaceae</taxon>
        <taxon>Penicillium</taxon>
    </lineage>
</organism>